<dbReference type="EMBL" id="VXOY01000012">
    <property type="protein sequence ID" value="MYE38188.1"/>
    <property type="molecule type" value="Genomic_DNA"/>
</dbReference>
<comment type="caution">
    <text evidence="3">The sequence shown here is derived from an EMBL/GenBank/DDBJ whole genome shotgun (WGS) entry which is preliminary data.</text>
</comment>
<accession>A0A845DAW4</accession>
<feature type="transmembrane region" description="Helical" evidence="2">
    <location>
        <begin position="12"/>
        <end position="31"/>
    </location>
</feature>
<keyword evidence="2" id="KW-1133">Transmembrane helix</keyword>
<gene>
    <name evidence="3" type="ORF">F4X82_01560</name>
</gene>
<name>A0A845DAW4_9BACT</name>
<keyword evidence="2" id="KW-0812">Transmembrane</keyword>
<proteinExistence type="predicted"/>
<feature type="compositionally biased region" description="Basic and acidic residues" evidence="1">
    <location>
        <begin position="118"/>
        <end position="131"/>
    </location>
</feature>
<feature type="region of interest" description="Disordered" evidence="1">
    <location>
        <begin position="177"/>
        <end position="278"/>
    </location>
</feature>
<evidence type="ECO:0000256" key="2">
    <source>
        <dbReference type="SAM" id="Phobius"/>
    </source>
</evidence>
<feature type="region of interest" description="Disordered" evidence="1">
    <location>
        <begin position="118"/>
        <end position="138"/>
    </location>
</feature>
<organism evidence="3 4">
    <name type="scientific">Candidatus Spechtbacteria bacterium SB0662_bin_43</name>
    <dbReference type="NCBI Taxonomy" id="2604897"/>
    <lineage>
        <taxon>Bacteria</taxon>
        <taxon>Candidatus Spechtiibacteriota</taxon>
    </lineage>
</organism>
<evidence type="ECO:0000313" key="3">
    <source>
        <dbReference type="EMBL" id="MYE38188.1"/>
    </source>
</evidence>
<evidence type="ECO:0000256" key="1">
    <source>
        <dbReference type="SAM" id="MobiDB-lite"/>
    </source>
</evidence>
<feature type="compositionally biased region" description="Low complexity" evidence="1">
    <location>
        <begin position="252"/>
        <end position="261"/>
    </location>
</feature>
<evidence type="ECO:0000313" key="4">
    <source>
        <dbReference type="Proteomes" id="UP000449092"/>
    </source>
</evidence>
<feature type="compositionally biased region" description="Basic and acidic residues" evidence="1">
    <location>
        <begin position="227"/>
        <end position="239"/>
    </location>
</feature>
<sequence>METYGLSLRKVGGYGVLIVSVIALFVVLSPSTHAKEYSSLKNDCLVLVNKQNPRDLSGASWVPCYPGMPEHAPVTGTKIVGVSKHSAEKYIRSYSENDLTPIPDPQVEQKYYVKDLDKSAPRVPARSESRYSRSAYVPQHSKGAGAVFHPIPSTSTVPQRVGKDSVPYIYRVTTTTTTSYHKPASQQRSSVQESSRRSSHRASESVKKPPYMMYRESTSTYYASQYKKSETSTRSENGRVVRTSSSYERNVTKTTSETKTTVRVAPKKKPVVQKPSVKSPKKCLLVTRYSDT</sequence>
<protein>
    <submittedName>
        <fullName evidence="3">Uncharacterized protein</fullName>
    </submittedName>
</protein>
<dbReference type="Proteomes" id="UP000449092">
    <property type="component" value="Unassembled WGS sequence"/>
</dbReference>
<keyword evidence="2" id="KW-0472">Membrane</keyword>
<reference evidence="3 4" key="1">
    <citation type="submission" date="2019-09" db="EMBL/GenBank/DDBJ databases">
        <title>Characterisation of the sponge microbiome using genome-centric metagenomics.</title>
        <authorList>
            <person name="Engelberts J.P."/>
            <person name="Robbins S.J."/>
            <person name="De Goeij J.M."/>
            <person name="Aranda M."/>
            <person name="Bell S.C."/>
            <person name="Webster N.S."/>
        </authorList>
    </citation>
    <scope>NUCLEOTIDE SEQUENCE [LARGE SCALE GENOMIC DNA]</scope>
    <source>
        <strain evidence="3">SB0662_bin_43</strain>
    </source>
</reference>
<dbReference type="AlphaFoldDB" id="A0A845DAW4"/>